<keyword evidence="2" id="KW-0040">ANK repeat</keyword>
<name>A0A8B9YCS6_BOSMU</name>
<accession>A0A8B9YCS6</accession>
<feature type="compositionally biased region" description="Polar residues" evidence="3">
    <location>
        <begin position="435"/>
        <end position="449"/>
    </location>
</feature>
<evidence type="ECO:0000313" key="4">
    <source>
        <dbReference type="Ensembl" id="ENSBGRP00000034769.1"/>
    </source>
</evidence>
<dbReference type="PANTHER" id="PTHR24156">
    <property type="entry name" value="ANK_REP_REGION DOMAIN-CONTAINING PROTEIN"/>
    <property type="match status" value="1"/>
</dbReference>
<dbReference type="Ensembl" id="ENSBGRT00000040192.1">
    <property type="protein sequence ID" value="ENSBGRP00000034769.1"/>
    <property type="gene ID" value="ENSBGRG00000021760.1"/>
</dbReference>
<evidence type="ECO:0000256" key="1">
    <source>
        <dbReference type="ARBA" id="ARBA00022737"/>
    </source>
</evidence>
<organism evidence="4 5">
    <name type="scientific">Bos mutus grunniens</name>
    <name type="common">Wild yak</name>
    <name type="synonym">Bos grunniens</name>
    <dbReference type="NCBI Taxonomy" id="30521"/>
    <lineage>
        <taxon>Eukaryota</taxon>
        <taxon>Metazoa</taxon>
        <taxon>Chordata</taxon>
        <taxon>Craniata</taxon>
        <taxon>Vertebrata</taxon>
        <taxon>Euteleostomi</taxon>
        <taxon>Mammalia</taxon>
        <taxon>Eutheria</taxon>
        <taxon>Laurasiatheria</taxon>
        <taxon>Artiodactyla</taxon>
        <taxon>Ruminantia</taxon>
        <taxon>Pecora</taxon>
        <taxon>Bovidae</taxon>
        <taxon>Bovinae</taxon>
        <taxon>Bos</taxon>
    </lineage>
</organism>
<dbReference type="Proteomes" id="UP000694520">
    <property type="component" value="Chromosome 17"/>
</dbReference>
<gene>
    <name evidence="4" type="primary">ANKRD34C</name>
</gene>
<evidence type="ECO:0000313" key="5">
    <source>
        <dbReference type="Proteomes" id="UP000694520"/>
    </source>
</evidence>
<sequence>MDGEVKSIGDVSFPEGPLSRTSSIDGKDASLVHTVTEQVVKIPVSWASASWKAAYEKTQAPHPRLARRGTLPIDQEKVGICPVGPSALKDTMTLKRLENDLYDLELHPGADLPNPISLESGKGPLDRKKLNSSHLSLFQGSRESLDAVSSTSPNSARRRPPHLLERRGSGTLLLDRISQTRPGFLPPLNVNLNPPIPDIRVSSKPSSPLASGLKSMVPVAPIEIAKKNIYIYIYIYISAKALNEPGSPTRKVGNLKKARLPQLKRLQSEPWGLTAPSVLAASCVRQDKTHGVGMDGEVKSIGDVSFPRRGPLSRTSSIDGKDASLVHTVTEQVVKIPVSWASASWKAAYEKTQAPHPRLARRGTLPIDQEKVGICPVGPSALKDTMTLKRLENDLYDLELHPGADLPNPISLESGKGPLDRKKLNSSHLSLFQGSRESLDAVSSTSPNSARRRPPHLLERRGSGTLLLDRISQTRPGFLPPLNVNLNPPIPDIRVSSKPSSPLASGLKSMVPVAPSSPKRVDLRSKKKLLRRHSMQVEQMKQLSDFEGTMT</sequence>
<reference evidence="4" key="2">
    <citation type="submission" date="2025-08" db="UniProtKB">
        <authorList>
            <consortium name="Ensembl"/>
        </authorList>
    </citation>
    <scope>IDENTIFICATION</scope>
</reference>
<dbReference type="GeneTree" id="ENSGT00880000138051"/>
<reference evidence="4" key="3">
    <citation type="submission" date="2025-09" db="UniProtKB">
        <authorList>
            <consortium name="Ensembl"/>
        </authorList>
    </citation>
    <scope>IDENTIFICATION</scope>
</reference>
<proteinExistence type="predicted"/>
<feature type="region of interest" description="Disordered" evidence="3">
    <location>
        <begin position="1"/>
        <end position="25"/>
    </location>
</feature>
<protein>
    <submittedName>
        <fullName evidence="4">Ankyrin repeat domain 34C</fullName>
    </submittedName>
</protein>
<feature type="compositionally biased region" description="Polar residues" evidence="3">
    <location>
        <begin position="141"/>
        <end position="155"/>
    </location>
</feature>
<feature type="region of interest" description="Disordered" evidence="3">
    <location>
        <begin position="496"/>
        <end position="520"/>
    </location>
</feature>
<dbReference type="InterPro" id="IPR042637">
    <property type="entry name" value="AN34A/B/C"/>
</dbReference>
<dbReference type="PANTHER" id="PTHR24156:SF6">
    <property type="entry name" value="ANKYRIN REPEAT DOMAIN 34C"/>
    <property type="match status" value="1"/>
</dbReference>
<keyword evidence="5" id="KW-1185">Reference proteome</keyword>
<evidence type="ECO:0000256" key="2">
    <source>
        <dbReference type="ARBA" id="ARBA00023043"/>
    </source>
</evidence>
<reference evidence="4" key="1">
    <citation type="submission" date="2019-05" db="EMBL/GenBank/DDBJ databases">
        <authorList>
            <person name="Zhang S."/>
            <person name="Liu J."/>
        </authorList>
    </citation>
    <scope>NUCLEOTIDE SEQUENCE [LARGE SCALE GENOMIC DNA]</scope>
</reference>
<dbReference type="AlphaFoldDB" id="A0A8B9YCS6"/>
<evidence type="ECO:0000256" key="3">
    <source>
        <dbReference type="SAM" id="MobiDB-lite"/>
    </source>
</evidence>
<keyword evidence="1" id="KW-0677">Repeat</keyword>
<feature type="region of interest" description="Disordered" evidence="3">
    <location>
        <begin position="435"/>
        <end position="465"/>
    </location>
</feature>
<feature type="region of interest" description="Disordered" evidence="3">
    <location>
        <begin position="141"/>
        <end position="171"/>
    </location>
</feature>